<accession>A0ABV2SBJ8</accession>
<protein>
    <submittedName>
        <fullName evidence="1">Uncharacterized protein</fullName>
    </submittedName>
</protein>
<gene>
    <name evidence="1" type="ORF">ABIF63_010256</name>
</gene>
<proteinExistence type="predicted"/>
<sequence length="330" mass="37555">MLEYAFFHNFSRRALTNNTFEHELSVLESILRAGLLLVPEALVLAGEPLVEGRKGNPIQFIQRRFSMTLLTPSELPAHGARFGRFAIEYDLASGRQLGAIPVIYLPQPSATGEYQTLDAISATLLYRLREVFFLLTDLSTLERSIEDTDETDQIRLSPGTGGDARTVDVASLRKVLEMLGSDKQSFVDLAAACQVIFHLFYPTDKRRSDLDSMLLNVFYYQQREWRIFSDILVGQRQERMLNSEEIKKLCAHDNFFSELIEATDPQTNALVIRRRAELCRVLERVDGRHPSTFIKRIWLPSEAKSPVTKLLQRIGCSIELTAYKPDPLSN</sequence>
<dbReference type="EMBL" id="JBEPTQ010000002">
    <property type="protein sequence ID" value="MET4726150.1"/>
    <property type="molecule type" value="Genomic_DNA"/>
</dbReference>
<dbReference type="RefSeq" id="WP_038959723.1">
    <property type="nucleotide sequence ID" value="NZ_JAFCKM010000010.1"/>
</dbReference>
<organism evidence="1 2">
    <name type="scientific">Bradyrhizobium japonicum</name>
    <dbReference type="NCBI Taxonomy" id="375"/>
    <lineage>
        <taxon>Bacteria</taxon>
        <taxon>Pseudomonadati</taxon>
        <taxon>Pseudomonadota</taxon>
        <taxon>Alphaproteobacteria</taxon>
        <taxon>Hyphomicrobiales</taxon>
        <taxon>Nitrobacteraceae</taxon>
        <taxon>Bradyrhizobium</taxon>
    </lineage>
</organism>
<comment type="caution">
    <text evidence="1">The sequence shown here is derived from an EMBL/GenBank/DDBJ whole genome shotgun (WGS) entry which is preliminary data.</text>
</comment>
<name>A0ABV2SBJ8_BRAJP</name>
<evidence type="ECO:0000313" key="2">
    <source>
        <dbReference type="Proteomes" id="UP001549291"/>
    </source>
</evidence>
<reference evidence="1 2" key="1">
    <citation type="submission" date="2024-06" db="EMBL/GenBank/DDBJ databases">
        <title>Genomic Encyclopedia of Type Strains, Phase V (KMG-V): Genome sequencing to study the core and pangenomes of soil and plant-associated prokaryotes.</title>
        <authorList>
            <person name="Whitman W."/>
        </authorList>
    </citation>
    <scope>NUCLEOTIDE SEQUENCE [LARGE SCALE GENOMIC DNA]</scope>
    <source>
        <strain evidence="1 2">USDA 160</strain>
    </source>
</reference>
<keyword evidence="2" id="KW-1185">Reference proteome</keyword>
<evidence type="ECO:0000313" key="1">
    <source>
        <dbReference type="EMBL" id="MET4726150.1"/>
    </source>
</evidence>
<dbReference type="Proteomes" id="UP001549291">
    <property type="component" value="Unassembled WGS sequence"/>
</dbReference>